<dbReference type="Proteomes" id="UP000886595">
    <property type="component" value="Unassembled WGS sequence"/>
</dbReference>
<organism evidence="3 4">
    <name type="scientific">Brassica carinata</name>
    <name type="common">Ethiopian mustard</name>
    <name type="synonym">Abyssinian cabbage</name>
    <dbReference type="NCBI Taxonomy" id="52824"/>
    <lineage>
        <taxon>Eukaryota</taxon>
        <taxon>Viridiplantae</taxon>
        <taxon>Streptophyta</taxon>
        <taxon>Embryophyta</taxon>
        <taxon>Tracheophyta</taxon>
        <taxon>Spermatophyta</taxon>
        <taxon>Magnoliopsida</taxon>
        <taxon>eudicotyledons</taxon>
        <taxon>Gunneridae</taxon>
        <taxon>Pentapetalae</taxon>
        <taxon>rosids</taxon>
        <taxon>malvids</taxon>
        <taxon>Brassicales</taxon>
        <taxon>Brassicaceae</taxon>
        <taxon>Brassiceae</taxon>
        <taxon>Brassica</taxon>
    </lineage>
</organism>
<evidence type="ECO:0000313" key="3">
    <source>
        <dbReference type="EMBL" id="KAG2279467.1"/>
    </source>
</evidence>
<dbReference type="NCBIfam" id="TIGR00756">
    <property type="entry name" value="PPR"/>
    <property type="match status" value="1"/>
</dbReference>
<accession>A0A8X7UHZ2</accession>
<evidence type="ECO:0008006" key="5">
    <source>
        <dbReference type="Google" id="ProtNLM"/>
    </source>
</evidence>
<keyword evidence="4" id="KW-1185">Reference proteome</keyword>
<protein>
    <recommendedName>
        <fullName evidence="5">Pentatricopeptide repeat-containing protein</fullName>
    </recommendedName>
</protein>
<dbReference type="InterPro" id="IPR002885">
    <property type="entry name" value="PPR_rpt"/>
</dbReference>
<dbReference type="Gene3D" id="1.25.40.10">
    <property type="entry name" value="Tetratricopeptide repeat domain"/>
    <property type="match status" value="1"/>
</dbReference>
<dbReference type="PANTHER" id="PTHR47938:SF24">
    <property type="entry name" value="PENTACOTRIPEPTIDE-REPEAT REGION OF PRORP DOMAIN-CONTAINING PROTEIN"/>
    <property type="match status" value="1"/>
</dbReference>
<dbReference type="InterPro" id="IPR011990">
    <property type="entry name" value="TPR-like_helical_dom_sf"/>
</dbReference>
<evidence type="ECO:0000256" key="1">
    <source>
        <dbReference type="ARBA" id="ARBA00007626"/>
    </source>
</evidence>
<dbReference type="AlphaFoldDB" id="A0A8X7UHZ2"/>
<comment type="similarity">
    <text evidence="1">Belongs to the PPR family. P subfamily.</text>
</comment>
<gene>
    <name evidence="3" type="ORF">Bca52824_050687</name>
</gene>
<reference evidence="3 4" key="1">
    <citation type="submission" date="2020-02" db="EMBL/GenBank/DDBJ databases">
        <authorList>
            <person name="Ma Q."/>
            <person name="Huang Y."/>
            <person name="Song X."/>
            <person name="Pei D."/>
        </authorList>
    </citation>
    <scope>NUCLEOTIDE SEQUENCE [LARGE SCALE GENOMIC DNA]</scope>
    <source>
        <strain evidence="3">Sxm20200214</strain>
        <tissue evidence="3">Leaf</tissue>
    </source>
</reference>
<evidence type="ECO:0000313" key="4">
    <source>
        <dbReference type="Proteomes" id="UP000886595"/>
    </source>
</evidence>
<dbReference type="EMBL" id="JAAMPC010000011">
    <property type="protein sequence ID" value="KAG2279467.1"/>
    <property type="molecule type" value="Genomic_DNA"/>
</dbReference>
<name>A0A8X7UHZ2_BRACI</name>
<dbReference type="GO" id="GO:0003729">
    <property type="term" value="F:mRNA binding"/>
    <property type="evidence" value="ECO:0007669"/>
    <property type="project" value="TreeGrafter"/>
</dbReference>
<dbReference type="PANTHER" id="PTHR47938">
    <property type="entry name" value="RESPIRATORY COMPLEX I CHAPERONE (CIA84), PUTATIVE (AFU_ORTHOLOGUE AFUA_2G06020)-RELATED"/>
    <property type="match status" value="1"/>
</dbReference>
<comment type="caution">
    <text evidence="3">The sequence shown here is derived from an EMBL/GenBank/DDBJ whole genome shotgun (WGS) entry which is preliminary data.</text>
</comment>
<dbReference type="OrthoDB" id="680059at2759"/>
<sequence>MEPSQFTFNCIYGYLAAQCDVAGALDLLKKMRFYRFEPWIKHSTLLVKKLCENGRAVEACKYLDDVAGEGFFGHMVAYTAAIDGLLKIKEWIKVWSCSETYAPVDTPLT</sequence>
<evidence type="ECO:0000256" key="2">
    <source>
        <dbReference type="ARBA" id="ARBA00022737"/>
    </source>
</evidence>
<keyword evidence="2" id="KW-0677">Repeat</keyword>
<proteinExistence type="inferred from homology"/>